<reference evidence="2" key="1">
    <citation type="submission" date="2020-03" db="EMBL/GenBank/DDBJ databases">
        <title>The deep terrestrial virosphere.</title>
        <authorList>
            <person name="Holmfeldt K."/>
            <person name="Nilsson E."/>
            <person name="Simone D."/>
            <person name="Lopez-Fernandez M."/>
            <person name="Wu X."/>
            <person name="de Brujin I."/>
            <person name="Lundin D."/>
            <person name="Andersson A."/>
            <person name="Bertilsson S."/>
            <person name="Dopson M."/>
        </authorList>
    </citation>
    <scope>NUCLEOTIDE SEQUENCE</scope>
    <source>
        <strain evidence="3">MM415B01715</strain>
        <strain evidence="2">TM448A04929</strain>
    </source>
</reference>
<keyword evidence="1" id="KW-0472">Membrane</keyword>
<keyword evidence="1" id="KW-1133">Transmembrane helix</keyword>
<dbReference type="EMBL" id="MT144508">
    <property type="protein sequence ID" value="QJA54450.1"/>
    <property type="molecule type" value="Genomic_DNA"/>
</dbReference>
<protein>
    <submittedName>
        <fullName evidence="2">Uncharacterized protein</fullName>
    </submittedName>
</protein>
<gene>
    <name evidence="3" type="ORF">MM415B01715_0024</name>
    <name evidence="2" type="ORF">TM448A04929_0002</name>
</gene>
<feature type="transmembrane region" description="Helical" evidence="1">
    <location>
        <begin position="20"/>
        <end position="40"/>
    </location>
</feature>
<evidence type="ECO:0000313" key="2">
    <source>
        <dbReference type="EMBL" id="QJA54450.1"/>
    </source>
</evidence>
<keyword evidence="1" id="KW-0812">Transmembrane</keyword>
<evidence type="ECO:0000256" key="1">
    <source>
        <dbReference type="SAM" id="Phobius"/>
    </source>
</evidence>
<name>A0A6H2A4S9_9ZZZZ</name>
<dbReference type="AlphaFoldDB" id="A0A6H2A4S9"/>
<proteinExistence type="predicted"/>
<organism evidence="2">
    <name type="scientific">viral metagenome</name>
    <dbReference type="NCBI Taxonomy" id="1070528"/>
    <lineage>
        <taxon>unclassified sequences</taxon>
        <taxon>metagenomes</taxon>
        <taxon>organismal metagenomes</taxon>
    </lineage>
</organism>
<evidence type="ECO:0000313" key="3">
    <source>
        <dbReference type="EMBL" id="QJA57112.1"/>
    </source>
</evidence>
<accession>A0A6H2A4S9</accession>
<dbReference type="EMBL" id="MT141254">
    <property type="protein sequence ID" value="QJA57112.1"/>
    <property type="molecule type" value="Genomic_DNA"/>
</dbReference>
<sequence length="42" mass="4981">MIHELGQWWIIYVTLNPIVIGWWLIFIGVIELIRFGVWLGGK</sequence>